<evidence type="ECO:0000313" key="4">
    <source>
        <dbReference type="Proteomes" id="UP001221519"/>
    </source>
</evidence>
<dbReference type="EMBL" id="CP118108">
    <property type="protein sequence ID" value="WDI02613.1"/>
    <property type="molecule type" value="Genomic_DNA"/>
</dbReference>
<reference evidence="1 4" key="1">
    <citation type="submission" date="2023-02" db="EMBL/GenBank/DDBJ databases">
        <title>Pathogen: clinical or host-associated sample.</title>
        <authorList>
            <person name="Hergert J."/>
            <person name="Casey R."/>
            <person name="Wagner J."/>
            <person name="Young E.L."/>
            <person name="Oakeson K.F."/>
        </authorList>
    </citation>
    <scope>NUCLEOTIDE SEQUENCE</scope>
    <source>
        <strain evidence="2 4">2022CK-00829</strain>
        <strain evidence="1">2022CK-00830</strain>
    </source>
</reference>
<dbReference type="EMBL" id="CP118101">
    <property type="protein sequence ID" value="WDH82868.1"/>
    <property type="molecule type" value="Genomic_DNA"/>
</dbReference>
<dbReference type="AlphaFoldDB" id="A0AAX3N0N5"/>
<dbReference type="Proteomes" id="UP001221519">
    <property type="component" value="Chromosome"/>
</dbReference>
<dbReference type="RefSeq" id="WP_274337888.1">
    <property type="nucleotide sequence ID" value="NZ_CP118101.1"/>
</dbReference>
<evidence type="ECO:0000313" key="1">
    <source>
        <dbReference type="EMBL" id="WDH82868.1"/>
    </source>
</evidence>
<protein>
    <submittedName>
        <fullName evidence="1">Uncharacterized protein</fullName>
    </submittedName>
</protein>
<gene>
    <name evidence="1" type="ORF">PUW23_00950</name>
    <name evidence="2" type="ORF">PUW25_00955</name>
</gene>
<organism evidence="1 3">
    <name type="scientific">Paenibacillus urinalis</name>
    <dbReference type="NCBI Taxonomy" id="521520"/>
    <lineage>
        <taxon>Bacteria</taxon>
        <taxon>Bacillati</taxon>
        <taxon>Bacillota</taxon>
        <taxon>Bacilli</taxon>
        <taxon>Bacillales</taxon>
        <taxon>Paenibacillaceae</taxon>
        <taxon>Paenibacillus</taxon>
    </lineage>
</organism>
<name>A0AAX3N0N5_9BACL</name>
<sequence>MAYLRAEIEYLKKAVIKSTQGVTSKEARLGIIDEMRARFPLQ</sequence>
<evidence type="ECO:0000313" key="3">
    <source>
        <dbReference type="Proteomes" id="UP001220962"/>
    </source>
</evidence>
<accession>A0AAX3N0N5</accession>
<proteinExistence type="predicted"/>
<dbReference type="Proteomes" id="UP001220962">
    <property type="component" value="Chromosome"/>
</dbReference>
<evidence type="ECO:0000313" key="2">
    <source>
        <dbReference type="EMBL" id="WDI02613.1"/>
    </source>
</evidence>
<keyword evidence="4" id="KW-1185">Reference proteome</keyword>